<dbReference type="Pfam" id="PF00005">
    <property type="entry name" value="ABC_tran"/>
    <property type="match status" value="1"/>
</dbReference>
<evidence type="ECO:0000256" key="1">
    <source>
        <dbReference type="ARBA" id="ARBA00005417"/>
    </source>
</evidence>
<name>A0A2I2KHY2_9ACTN</name>
<evidence type="ECO:0000256" key="2">
    <source>
        <dbReference type="ARBA" id="ARBA00022448"/>
    </source>
</evidence>
<dbReference type="InterPro" id="IPR027417">
    <property type="entry name" value="P-loop_NTPase"/>
</dbReference>
<evidence type="ECO:0000313" key="7">
    <source>
        <dbReference type="EMBL" id="SNQ45278.1"/>
    </source>
</evidence>
<feature type="domain" description="ABC transporter" evidence="6">
    <location>
        <begin position="24"/>
        <end position="245"/>
    </location>
</feature>
<dbReference type="SMART" id="SM00382">
    <property type="entry name" value="AAA"/>
    <property type="match status" value="1"/>
</dbReference>
<dbReference type="InterPro" id="IPR052156">
    <property type="entry name" value="BCAA_Transport_ATP-bd_LivF"/>
</dbReference>
<evidence type="ECO:0000256" key="5">
    <source>
        <dbReference type="ARBA" id="ARBA00022970"/>
    </source>
</evidence>
<evidence type="ECO:0000256" key="3">
    <source>
        <dbReference type="ARBA" id="ARBA00022741"/>
    </source>
</evidence>
<dbReference type="PANTHER" id="PTHR43820:SF4">
    <property type="entry name" value="HIGH-AFFINITY BRANCHED-CHAIN AMINO ACID TRANSPORT ATP-BINDING PROTEIN LIVF"/>
    <property type="match status" value="1"/>
</dbReference>
<evidence type="ECO:0000256" key="4">
    <source>
        <dbReference type="ARBA" id="ARBA00022840"/>
    </source>
</evidence>
<gene>
    <name evidence="7" type="primary">livF</name>
    <name evidence="7" type="ORF">FRACA_10037</name>
</gene>
<dbReference type="CDD" id="cd03224">
    <property type="entry name" value="ABC_TM1139_LivF_branched"/>
    <property type="match status" value="1"/>
</dbReference>
<protein>
    <submittedName>
        <fullName evidence="7">Leucine/isoleucine/valine transporter subunit ATP-binding component of ABC superfamily</fullName>
    </submittedName>
</protein>
<evidence type="ECO:0000313" key="8">
    <source>
        <dbReference type="Proteomes" id="UP000234331"/>
    </source>
</evidence>
<dbReference type="PROSITE" id="PS50893">
    <property type="entry name" value="ABC_TRANSPORTER_2"/>
    <property type="match status" value="1"/>
</dbReference>
<dbReference type="GO" id="GO:0015807">
    <property type="term" value="P:L-amino acid transport"/>
    <property type="evidence" value="ECO:0007669"/>
    <property type="project" value="TreeGrafter"/>
</dbReference>
<dbReference type="EMBL" id="FZMO01000001">
    <property type="protein sequence ID" value="SNQ45278.1"/>
    <property type="molecule type" value="Genomic_DNA"/>
</dbReference>
<evidence type="ECO:0000259" key="6">
    <source>
        <dbReference type="PROSITE" id="PS50893"/>
    </source>
</evidence>
<keyword evidence="8" id="KW-1185">Reference proteome</keyword>
<dbReference type="PANTHER" id="PTHR43820">
    <property type="entry name" value="HIGH-AFFINITY BRANCHED-CHAIN AMINO ACID TRANSPORT ATP-BINDING PROTEIN LIVF"/>
    <property type="match status" value="1"/>
</dbReference>
<keyword evidence="4 7" id="KW-0067">ATP-binding</keyword>
<dbReference type="OrthoDB" id="5179231at2"/>
<keyword evidence="3" id="KW-0547">Nucleotide-binding</keyword>
<keyword evidence="5" id="KW-0029">Amino-acid transport</keyword>
<dbReference type="GO" id="GO:0016887">
    <property type="term" value="F:ATP hydrolysis activity"/>
    <property type="evidence" value="ECO:0007669"/>
    <property type="project" value="InterPro"/>
</dbReference>
<dbReference type="RefSeq" id="WP_101829486.1">
    <property type="nucleotide sequence ID" value="NZ_FZMO01000001.1"/>
</dbReference>
<dbReference type="Proteomes" id="UP000234331">
    <property type="component" value="Unassembled WGS sequence"/>
</dbReference>
<dbReference type="GO" id="GO:0015658">
    <property type="term" value="F:branched-chain amino acid transmembrane transporter activity"/>
    <property type="evidence" value="ECO:0007669"/>
    <property type="project" value="TreeGrafter"/>
</dbReference>
<sequence length="262" mass="26760">MIGTLTVKRKPAPVVPPDAADTALHAQDLCAGYGAVPVLHDVSLSVRAGEVVAVLGPNGAGKSTLLKTLAGAMPLSSGQVWLAGRPAAPSLAARSRGGLAFVPEGRSVFSSLSTHDNLRLGRGSVERALEVVPALKPLLSRPAGLLSGGEQQYLSLARAVAGGPAVLLADELSLGLAPLIVTSLLQAVRTAADKGAAVLIVEQHVRQAIKVADRVYVLSRGRVVLEGATADIGDRLEEIESAYLSTTGEDASGDHEQGSVPA</sequence>
<keyword evidence="2" id="KW-0813">Transport</keyword>
<proteinExistence type="inferred from homology"/>
<dbReference type="GO" id="GO:0005524">
    <property type="term" value="F:ATP binding"/>
    <property type="evidence" value="ECO:0007669"/>
    <property type="project" value="UniProtKB-KW"/>
</dbReference>
<dbReference type="AlphaFoldDB" id="A0A2I2KHY2"/>
<dbReference type="InterPro" id="IPR003439">
    <property type="entry name" value="ABC_transporter-like_ATP-bd"/>
</dbReference>
<dbReference type="SUPFAM" id="SSF52540">
    <property type="entry name" value="P-loop containing nucleoside triphosphate hydrolases"/>
    <property type="match status" value="1"/>
</dbReference>
<organism evidence="7 8">
    <name type="scientific">Frankia canadensis</name>
    <dbReference type="NCBI Taxonomy" id="1836972"/>
    <lineage>
        <taxon>Bacteria</taxon>
        <taxon>Bacillati</taxon>
        <taxon>Actinomycetota</taxon>
        <taxon>Actinomycetes</taxon>
        <taxon>Frankiales</taxon>
        <taxon>Frankiaceae</taxon>
        <taxon>Frankia</taxon>
    </lineage>
</organism>
<comment type="similarity">
    <text evidence="1">Belongs to the ABC transporter superfamily.</text>
</comment>
<dbReference type="Gene3D" id="3.40.50.300">
    <property type="entry name" value="P-loop containing nucleotide triphosphate hydrolases"/>
    <property type="match status" value="1"/>
</dbReference>
<reference evidence="7 8" key="1">
    <citation type="submission" date="2017-06" db="EMBL/GenBank/DDBJ databases">
        <authorList>
            <person name="Kim H.J."/>
            <person name="Triplett B.A."/>
        </authorList>
    </citation>
    <scope>NUCLEOTIDE SEQUENCE [LARGE SCALE GENOMIC DNA]</scope>
    <source>
        <strain evidence="7">FRACA_ARgP5</strain>
    </source>
</reference>
<dbReference type="InterPro" id="IPR003593">
    <property type="entry name" value="AAA+_ATPase"/>
</dbReference>
<accession>A0A2I2KHY2</accession>